<accession>A0ABV9D836</accession>
<proteinExistence type="predicted"/>
<name>A0ABV9D836_9MICO</name>
<protein>
    <submittedName>
        <fullName evidence="1">Uncharacterized protein</fullName>
    </submittedName>
</protein>
<dbReference type="Proteomes" id="UP001595955">
    <property type="component" value="Unassembled WGS sequence"/>
</dbReference>
<reference evidence="2" key="1">
    <citation type="journal article" date="2019" name="Int. J. Syst. Evol. Microbiol.">
        <title>The Global Catalogue of Microorganisms (GCM) 10K type strain sequencing project: providing services to taxonomists for standard genome sequencing and annotation.</title>
        <authorList>
            <consortium name="The Broad Institute Genomics Platform"/>
            <consortium name="The Broad Institute Genome Sequencing Center for Infectious Disease"/>
            <person name="Wu L."/>
            <person name="Ma J."/>
        </authorList>
    </citation>
    <scope>NUCLEOTIDE SEQUENCE [LARGE SCALE GENOMIC DNA]</scope>
    <source>
        <strain evidence="2">JCM 3369</strain>
    </source>
</reference>
<keyword evidence="2" id="KW-1185">Reference proteome</keyword>
<organism evidence="1 2">
    <name type="scientific">Georgenia faecalis</name>
    <dbReference type="NCBI Taxonomy" id="2483799"/>
    <lineage>
        <taxon>Bacteria</taxon>
        <taxon>Bacillati</taxon>
        <taxon>Actinomycetota</taxon>
        <taxon>Actinomycetes</taxon>
        <taxon>Micrococcales</taxon>
        <taxon>Bogoriellaceae</taxon>
        <taxon>Georgenia</taxon>
    </lineage>
</organism>
<dbReference type="RefSeq" id="WP_122825313.1">
    <property type="nucleotide sequence ID" value="NZ_CP033325.1"/>
</dbReference>
<comment type="caution">
    <text evidence="1">The sequence shown here is derived from an EMBL/GenBank/DDBJ whole genome shotgun (WGS) entry which is preliminary data.</text>
</comment>
<gene>
    <name evidence="1" type="ORF">ACFO3F_05855</name>
</gene>
<sequence>MMTTTPLSVAELTRRRRQILADIGMTEDELCECAQTGLCSDQWAALAELDELDCLIAAQAREERLAG</sequence>
<evidence type="ECO:0000313" key="1">
    <source>
        <dbReference type="EMBL" id="MFC4554767.1"/>
    </source>
</evidence>
<dbReference type="EMBL" id="JBHSGF010000003">
    <property type="protein sequence ID" value="MFC4554767.1"/>
    <property type="molecule type" value="Genomic_DNA"/>
</dbReference>
<evidence type="ECO:0000313" key="2">
    <source>
        <dbReference type="Proteomes" id="UP001595955"/>
    </source>
</evidence>